<evidence type="ECO:0000313" key="4">
    <source>
        <dbReference type="Proteomes" id="UP001163823"/>
    </source>
</evidence>
<feature type="compositionally biased region" description="Acidic residues" evidence="1">
    <location>
        <begin position="11"/>
        <end position="23"/>
    </location>
</feature>
<dbReference type="GO" id="GO:0003964">
    <property type="term" value="F:RNA-directed DNA polymerase activity"/>
    <property type="evidence" value="ECO:0007669"/>
    <property type="project" value="UniProtKB-KW"/>
</dbReference>
<dbReference type="KEGG" id="qsa:O6P43_007676"/>
<dbReference type="Pfam" id="PF14111">
    <property type="entry name" value="DUF4283"/>
    <property type="match status" value="1"/>
</dbReference>
<dbReference type="Proteomes" id="UP001163823">
    <property type="component" value="Chromosome 3"/>
</dbReference>
<reference evidence="3" key="1">
    <citation type="journal article" date="2023" name="Science">
        <title>Elucidation of the pathway for biosynthesis of saponin adjuvants from the soapbark tree.</title>
        <authorList>
            <person name="Reed J."/>
            <person name="Orme A."/>
            <person name="El-Demerdash A."/>
            <person name="Owen C."/>
            <person name="Martin L.B.B."/>
            <person name="Misra R.C."/>
            <person name="Kikuchi S."/>
            <person name="Rejzek M."/>
            <person name="Martin A.C."/>
            <person name="Harkess A."/>
            <person name="Leebens-Mack J."/>
            <person name="Louveau T."/>
            <person name="Stephenson M.J."/>
            <person name="Osbourn A."/>
        </authorList>
    </citation>
    <scope>NUCLEOTIDE SEQUENCE</scope>
    <source>
        <strain evidence="3">S10</strain>
    </source>
</reference>
<dbReference type="AlphaFoldDB" id="A0AAD7QBC7"/>
<evidence type="ECO:0000259" key="2">
    <source>
        <dbReference type="Pfam" id="PF14111"/>
    </source>
</evidence>
<keyword evidence="3" id="KW-0548">Nucleotidyltransferase</keyword>
<dbReference type="SUPFAM" id="SSF56219">
    <property type="entry name" value="DNase I-like"/>
    <property type="match status" value="1"/>
</dbReference>
<dbReference type="PANTHER" id="PTHR35218:SF9">
    <property type="entry name" value="ENDONUCLEASE_EXONUCLEASE_PHOSPHATASE DOMAIN-CONTAINING PROTEIN"/>
    <property type="match status" value="1"/>
</dbReference>
<keyword evidence="4" id="KW-1185">Reference proteome</keyword>
<keyword evidence="3" id="KW-0808">Transferase</keyword>
<evidence type="ECO:0000256" key="1">
    <source>
        <dbReference type="SAM" id="MobiDB-lite"/>
    </source>
</evidence>
<comment type="caution">
    <text evidence="3">The sequence shown here is derived from an EMBL/GenBank/DDBJ whole genome shotgun (WGS) entry which is preliminary data.</text>
</comment>
<organism evidence="3 4">
    <name type="scientific">Quillaja saponaria</name>
    <name type="common">Soap bark tree</name>
    <dbReference type="NCBI Taxonomy" id="32244"/>
    <lineage>
        <taxon>Eukaryota</taxon>
        <taxon>Viridiplantae</taxon>
        <taxon>Streptophyta</taxon>
        <taxon>Embryophyta</taxon>
        <taxon>Tracheophyta</taxon>
        <taxon>Spermatophyta</taxon>
        <taxon>Magnoliopsida</taxon>
        <taxon>eudicotyledons</taxon>
        <taxon>Gunneridae</taxon>
        <taxon>Pentapetalae</taxon>
        <taxon>rosids</taxon>
        <taxon>fabids</taxon>
        <taxon>Fabales</taxon>
        <taxon>Quillajaceae</taxon>
        <taxon>Quillaja</taxon>
    </lineage>
</organism>
<dbReference type="InterPro" id="IPR025558">
    <property type="entry name" value="DUF4283"/>
</dbReference>
<sequence>MDVEKEVAEKDMEDTEDWGEDDVTEVEDGISTIRLSREEEREIRKPWRNTLIFKLMGRSIGYNFLLKKLSQMWQPTEPLEIVDIGNEYFVVKLARVEDRIKALEGGPWMIPDHYLTVQQWRPNFDPYDAHIDKEIIGILEPQISGDQALRVIKKLGYENFHVQEAQGFSGGLWLLWNETTIKVHVLSSGRQHIHCQVVEEFTSSWLSTLVYVNPRDDLKEELWRDMRSLAGGAIKQWCVIGDFNEIAGADEKKGGAAVTKVYKVY</sequence>
<accession>A0AAD7QBC7</accession>
<dbReference type="Gene3D" id="3.60.10.10">
    <property type="entry name" value="Endonuclease/exonuclease/phosphatase"/>
    <property type="match status" value="1"/>
</dbReference>
<gene>
    <name evidence="3" type="ORF">O6P43_007676</name>
</gene>
<dbReference type="InterPro" id="IPR036691">
    <property type="entry name" value="Endo/exonu/phosph_ase_sf"/>
</dbReference>
<evidence type="ECO:0000313" key="3">
    <source>
        <dbReference type="EMBL" id="KAJ7978170.1"/>
    </source>
</evidence>
<proteinExistence type="predicted"/>
<dbReference type="PANTHER" id="PTHR35218">
    <property type="entry name" value="RNASE H DOMAIN-CONTAINING PROTEIN"/>
    <property type="match status" value="1"/>
</dbReference>
<name>A0AAD7QBC7_QUISA</name>
<dbReference type="EMBL" id="JARAOO010000003">
    <property type="protein sequence ID" value="KAJ7978170.1"/>
    <property type="molecule type" value="Genomic_DNA"/>
</dbReference>
<keyword evidence="3" id="KW-0695">RNA-directed DNA polymerase</keyword>
<feature type="domain" description="DUF4283" evidence="2">
    <location>
        <begin position="47"/>
        <end position="126"/>
    </location>
</feature>
<feature type="region of interest" description="Disordered" evidence="1">
    <location>
        <begin position="1"/>
        <end position="23"/>
    </location>
</feature>
<feature type="compositionally biased region" description="Basic and acidic residues" evidence="1">
    <location>
        <begin position="1"/>
        <end position="10"/>
    </location>
</feature>
<protein>
    <submittedName>
        <fullName evidence="3">Reverse transcriptase</fullName>
    </submittedName>
</protein>